<dbReference type="AlphaFoldDB" id="A0AAV4FC30"/>
<dbReference type="EMBL" id="BMAT01007734">
    <property type="protein sequence ID" value="GFR70248.1"/>
    <property type="molecule type" value="Genomic_DNA"/>
</dbReference>
<gene>
    <name evidence="2" type="ORF">ElyMa_003780200</name>
</gene>
<proteinExistence type="predicted"/>
<dbReference type="Proteomes" id="UP000762676">
    <property type="component" value="Unassembled WGS sequence"/>
</dbReference>
<name>A0AAV4FC30_9GAST</name>
<evidence type="ECO:0000256" key="1">
    <source>
        <dbReference type="SAM" id="MobiDB-lite"/>
    </source>
</evidence>
<sequence length="139" mass="15526">MRDKKDSIARCEFVILFMSDTYSESHEMAMEYSLFEGKTVLVAAHSEMHWPPGHYFKDQRKRMERCPMVKVSTSDETACVQALINLVDAQLQESSKNKPPPENGTNQHQKKGKAKSGGSSPQTKSPSKDSNSSSACQIL</sequence>
<protein>
    <recommendedName>
        <fullName evidence="4">TIR domain-containing protein</fullName>
    </recommendedName>
</protein>
<feature type="region of interest" description="Disordered" evidence="1">
    <location>
        <begin position="90"/>
        <end position="139"/>
    </location>
</feature>
<evidence type="ECO:0008006" key="4">
    <source>
        <dbReference type="Google" id="ProtNLM"/>
    </source>
</evidence>
<keyword evidence="3" id="KW-1185">Reference proteome</keyword>
<reference evidence="2 3" key="1">
    <citation type="journal article" date="2021" name="Elife">
        <title>Chloroplast acquisition without the gene transfer in kleptoplastic sea slugs, Plakobranchus ocellatus.</title>
        <authorList>
            <person name="Maeda T."/>
            <person name="Takahashi S."/>
            <person name="Yoshida T."/>
            <person name="Shimamura S."/>
            <person name="Takaki Y."/>
            <person name="Nagai Y."/>
            <person name="Toyoda A."/>
            <person name="Suzuki Y."/>
            <person name="Arimoto A."/>
            <person name="Ishii H."/>
            <person name="Satoh N."/>
            <person name="Nishiyama T."/>
            <person name="Hasebe M."/>
            <person name="Maruyama T."/>
            <person name="Minagawa J."/>
            <person name="Obokata J."/>
            <person name="Shigenobu S."/>
        </authorList>
    </citation>
    <scope>NUCLEOTIDE SEQUENCE [LARGE SCALE GENOMIC DNA]</scope>
</reference>
<comment type="caution">
    <text evidence="2">The sequence shown here is derived from an EMBL/GenBank/DDBJ whole genome shotgun (WGS) entry which is preliminary data.</text>
</comment>
<evidence type="ECO:0000313" key="3">
    <source>
        <dbReference type="Proteomes" id="UP000762676"/>
    </source>
</evidence>
<feature type="compositionally biased region" description="Low complexity" evidence="1">
    <location>
        <begin position="128"/>
        <end position="139"/>
    </location>
</feature>
<evidence type="ECO:0000313" key="2">
    <source>
        <dbReference type="EMBL" id="GFR70248.1"/>
    </source>
</evidence>
<organism evidence="2 3">
    <name type="scientific">Elysia marginata</name>
    <dbReference type="NCBI Taxonomy" id="1093978"/>
    <lineage>
        <taxon>Eukaryota</taxon>
        <taxon>Metazoa</taxon>
        <taxon>Spiralia</taxon>
        <taxon>Lophotrochozoa</taxon>
        <taxon>Mollusca</taxon>
        <taxon>Gastropoda</taxon>
        <taxon>Heterobranchia</taxon>
        <taxon>Euthyneura</taxon>
        <taxon>Panpulmonata</taxon>
        <taxon>Sacoglossa</taxon>
        <taxon>Placobranchoidea</taxon>
        <taxon>Plakobranchidae</taxon>
        <taxon>Elysia</taxon>
    </lineage>
</organism>
<accession>A0AAV4FC30</accession>